<keyword evidence="4 8" id="KW-0678">Repressor</keyword>
<evidence type="ECO:0000256" key="4">
    <source>
        <dbReference type="ARBA" id="ARBA00022491"/>
    </source>
</evidence>
<comment type="function">
    <text evidence="8">Regulates arginine biosynthesis genes.</text>
</comment>
<evidence type="ECO:0000256" key="3">
    <source>
        <dbReference type="ARBA" id="ARBA00022490"/>
    </source>
</evidence>
<dbReference type="InterPro" id="IPR020899">
    <property type="entry name" value="Arg_repress_C"/>
</dbReference>
<sequence>MTDAQLTPHTKASRQQLITQLLAHNEVSSQSTLLSLLEKEGVSVTQATLSRDLVDLRAEKVRSSTGVLVYTLPALGGERHRPFRPGEEAADYYSARLARLCEELLVSAEASDNLVVVRTPPGAAQYLASALDHSVIPTLLGTIAGDDTILLIARSIADGPELADRLLSLANGRTPNT</sequence>
<dbReference type="UniPathway" id="UPA00068"/>
<evidence type="ECO:0000313" key="13">
    <source>
        <dbReference type="Proteomes" id="UP000568050"/>
    </source>
</evidence>
<comment type="subcellular location">
    <subcellularLocation>
        <location evidence="1 8">Cytoplasm</location>
    </subcellularLocation>
</comment>
<dbReference type="GO" id="GO:0003700">
    <property type="term" value="F:DNA-binding transcription factor activity"/>
    <property type="evidence" value="ECO:0007669"/>
    <property type="project" value="UniProtKB-UniRule"/>
</dbReference>
<dbReference type="SUPFAM" id="SSF55252">
    <property type="entry name" value="C-terminal domain of arginine repressor"/>
    <property type="match status" value="1"/>
</dbReference>
<evidence type="ECO:0000256" key="6">
    <source>
        <dbReference type="ARBA" id="ARBA00023125"/>
    </source>
</evidence>
<dbReference type="SUPFAM" id="SSF46785">
    <property type="entry name" value="Winged helix' DNA-binding domain"/>
    <property type="match status" value="1"/>
</dbReference>
<dbReference type="PANTHER" id="PTHR34471">
    <property type="entry name" value="ARGININE REPRESSOR"/>
    <property type="match status" value="1"/>
</dbReference>
<dbReference type="InterPro" id="IPR036251">
    <property type="entry name" value="Arg_repress_C_sf"/>
</dbReference>
<dbReference type="HAMAP" id="MF_00173">
    <property type="entry name" value="Arg_repressor"/>
    <property type="match status" value="1"/>
</dbReference>
<evidence type="ECO:0000256" key="8">
    <source>
        <dbReference type="HAMAP-Rule" id="MF_00173"/>
    </source>
</evidence>
<accession>A0A839QPJ8</accession>
<dbReference type="Gene3D" id="3.30.1360.40">
    <property type="match status" value="1"/>
</dbReference>
<dbReference type="EMBL" id="JACHWP010000001">
    <property type="protein sequence ID" value="MBB3021902.1"/>
    <property type="molecule type" value="Genomic_DNA"/>
</dbReference>
<evidence type="ECO:0000256" key="7">
    <source>
        <dbReference type="ARBA" id="ARBA00023163"/>
    </source>
</evidence>
<dbReference type="GO" id="GO:1900079">
    <property type="term" value="P:regulation of arginine biosynthetic process"/>
    <property type="evidence" value="ECO:0007669"/>
    <property type="project" value="UniProtKB-UniRule"/>
</dbReference>
<dbReference type="Pfam" id="PF02863">
    <property type="entry name" value="Arg_repressor_C"/>
    <property type="match status" value="1"/>
</dbReference>
<organism evidence="12 13">
    <name type="scientific">Helcobacillus massiliensis</name>
    <dbReference type="NCBI Taxonomy" id="521392"/>
    <lineage>
        <taxon>Bacteria</taxon>
        <taxon>Bacillati</taxon>
        <taxon>Actinomycetota</taxon>
        <taxon>Actinomycetes</taxon>
        <taxon>Micrococcales</taxon>
        <taxon>Dermabacteraceae</taxon>
        <taxon>Helcobacillus</taxon>
    </lineage>
</organism>
<evidence type="ECO:0000256" key="9">
    <source>
        <dbReference type="NCBIfam" id="TIGR01529"/>
    </source>
</evidence>
<keyword evidence="5 8" id="KW-0805">Transcription regulation</keyword>
<reference evidence="12 13" key="1">
    <citation type="submission" date="2020-08" db="EMBL/GenBank/DDBJ databases">
        <title>Sequencing the genomes of 1000 actinobacteria strains.</title>
        <authorList>
            <person name="Klenk H.-P."/>
        </authorList>
    </citation>
    <scope>NUCLEOTIDE SEQUENCE [LARGE SCALE GENOMIC DNA]</scope>
    <source>
        <strain evidence="12 13">DSM 23040</strain>
    </source>
</reference>
<keyword evidence="3 8" id="KW-0963">Cytoplasm</keyword>
<feature type="domain" description="Arginine repressor C-terminal" evidence="11">
    <location>
        <begin position="102"/>
        <end position="166"/>
    </location>
</feature>
<evidence type="ECO:0000259" key="10">
    <source>
        <dbReference type="Pfam" id="PF01316"/>
    </source>
</evidence>
<dbReference type="Proteomes" id="UP000568050">
    <property type="component" value="Unassembled WGS sequence"/>
</dbReference>
<evidence type="ECO:0000256" key="1">
    <source>
        <dbReference type="ARBA" id="ARBA00004496"/>
    </source>
</evidence>
<dbReference type="InterPro" id="IPR001669">
    <property type="entry name" value="Arg_repress"/>
</dbReference>
<dbReference type="InterPro" id="IPR020900">
    <property type="entry name" value="Arg_repress_DNA-bd"/>
</dbReference>
<gene>
    <name evidence="8" type="primary">argR</name>
    <name evidence="12" type="ORF">FHX50_000150</name>
</gene>
<dbReference type="RefSeq" id="WP_183373575.1">
    <property type="nucleotide sequence ID" value="NZ_CBCSFZ010000017.1"/>
</dbReference>
<dbReference type="PANTHER" id="PTHR34471:SF1">
    <property type="entry name" value="ARGININE REPRESSOR"/>
    <property type="match status" value="1"/>
</dbReference>
<dbReference type="GO" id="GO:0051259">
    <property type="term" value="P:protein complex oligomerization"/>
    <property type="evidence" value="ECO:0007669"/>
    <property type="project" value="InterPro"/>
</dbReference>
<keyword evidence="8" id="KW-0055">Arginine biosynthesis</keyword>
<keyword evidence="13" id="KW-1185">Reference proteome</keyword>
<comment type="caution">
    <text evidence="12">The sequence shown here is derived from an EMBL/GenBank/DDBJ whole genome shotgun (WGS) entry which is preliminary data.</text>
</comment>
<comment type="pathway">
    <text evidence="8">Amino-acid biosynthesis; L-arginine biosynthesis [regulation].</text>
</comment>
<dbReference type="AlphaFoldDB" id="A0A839QPJ8"/>
<dbReference type="NCBIfam" id="TIGR01529">
    <property type="entry name" value="argR_whole"/>
    <property type="match status" value="1"/>
</dbReference>
<name>A0A839QPJ8_9MICO</name>
<comment type="similarity">
    <text evidence="2 8">Belongs to the ArgR family.</text>
</comment>
<dbReference type="NCBIfam" id="NF002880">
    <property type="entry name" value="PRK03341.1"/>
    <property type="match status" value="1"/>
</dbReference>
<feature type="domain" description="Arginine repressor DNA-binding" evidence="10">
    <location>
        <begin position="10"/>
        <end position="74"/>
    </location>
</feature>
<keyword evidence="6 8" id="KW-0238">DNA-binding</keyword>
<evidence type="ECO:0000259" key="11">
    <source>
        <dbReference type="Pfam" id="PF02863"/>
    </source>
</evidence>
<keyword evidence="7 8" id="KW-0804">Transcription</keyword>
<dbReference type="PRINTS" id="PR01467">
    <property type="entry name" value="ARGREPRESSOR"/>
</dbReference>
<dbReference type="GO" id="GO:0005737">
    <property type="term" value="C:cytoplasm"/>
    <property type="evidence" value="ECO:0007669"/>
    <property type="project" value="UniProtKB-SubCell"/>
</dbReference>
<dbReference type="Gene3D" id="1.10.10.10">
    <property type="entry name" value="Winged helix-like DNA-binding domain superfamily/Winged helix DNA-binding domain"/>
    <property type="match status" value="1"/>
</dbReference>
<evidence type="ECO:0000256" key="2">
    <source>
        <dbReference type="ARBA" id="ARBA00008316"/>
    </source>
</evidence>
<dbReference type="InterPro" id="IPR036388">
    <property type="entry name" value="WH-like_DNA-bd_sf"/>
</dbReference>
<dbReference type="Pfam" id="PF01316">
    <property type="entry name" value="Arg_repressor"/>
    <property type="match status" value="1"/>
</dbReference>
<proteinExistence type="inferred from homology"/>
<dbReference type="GO" id="GO:0003677">
    <property type="term" value="F:DNA binding"/>
    <property type="evidence" value="ECO:0007669"/>
    <property type="project" value="UniProtKB-KW"/>
</dbReference>
<evidence type="ECO:0000256" key="5">
    <source>
        <dbReference type="ARBA" id="ARBA00023015"/>
    </source>
</evidence>
<dbReference type="GO" id="GO:0006526">
    <property type="term" value="P:L-arginine biosynthetic process"/>
    <property type="evidence" value="ECO:0007669"/>
    <property type="project" value="UniProtKB-UniPathway"/>
</dbReference>
<evidence type="ECO:0000313" key="12">
    <source>
        <dbReference type="EMBL" id="MBB3021902.1"/>
    </source>
</evidence>
<dbReference type="InterPro" id="IPR036390">
    <property type="entry name" value="WH_DNA-bd_sf"/>
</dbReference>
<protein>
    <recommendedName>
        <fullName evidence="8 9">Arginine repressor</fullName>
    </recommendedName>
</protein>
<keyword evidence="8" id="KW-0028">Amino-acid biosynthesis</keyword>
<dbReference type="GO" id="GO:0034618">
    <property type="term" value="F:arginine binding"/>
    <property type="evidence" value="ECO:0007669"/>
    <property type="project" value="InterPro"/>
</dbReference>